<gene>
    <name evidence="2" type="ORF">ZOSMA_56G00280</name>
</gene>
<organism evidence="2 3">
    <name type="scientific">Zostera marina</name>
    <name type="common">Eelgrass</name>
    <dbReference type="NCBI Taxonomy" id="29655"/>
    <lineage>
        <taxon>Eukaryota</taxon>
        <taxon>Viridiplantae</taxon>
        <taxon>Streptophyta</taxon>
        <taxon>Embryophyta</taxon>
        <taxon>Tracheophyta</taxon>
        <taxon>Spermatophyta</taxon>
        <taxon>Magnoliopsida</taxon>
        <taxon>Liliopsida</taxon>
        <taxon>Zosteraceae</taxon>
        <taxon>Zostera</taxon>
    </lineage>
</organism>
<feature type="region of interest" description="Disordered" evidence="1">
    <location>
        <begin position="1"/>
        <end position="24"/>
    </location>
</feature>
<reference evidence="3" key="1">
    <citation type="journal article" date="2016" name="Nature">
        <title>The genome of the seagrass Zostera marina reveals angiosperm adaptation to the sea.</title>
        <authorList>
            <person name="Olsen J.L."/>
            <person name="Rouze P."/>
            <person name="Verhelst B."/>
            <person name="Lin Y.-C."/>
            <person name="Bayer T."/>
            <person name="Collen J."/>
            <person name="Dattolo E."/>
            <person name="De Paoli E."/>
            <person name="Dittami S."/>
            <person name="Maumus F."/>
            <person name="Michel G."/>
            <person name="Kersting A."/>
            <person name="Lauritano C."/>
            <person name="Lohaus R."/>
            <person name="Toepel M."/>
            <person name="Tonon T."/>
            <person name="Vanneste K."/>
            <person name="Amirebrahimi M."/>
            <person name="Brakel J."/>
            <person name="Bostroem C."/>
            <person name="Chovatia M."/>
            <person name="Grimwood J."/>
            <person name="Jenkins J.W."/>
            <person name="Jueterbock A."/>
            <person name="Mraz A."/>
            <person name="Stam W.T."/>
            <person name="Tice H."/>
            <person name="Bornberg-Bauer E."/>
            <person name="Green P.J."/>
            <person name="Pearson G.A."/>
            <person name="Procaccini G."/>
            <person name="Duarte C.M."/>
            <person name="Schmutz J."/>
            <person name="Reusch T.B.H."/>
            <person name="Van de Peer Y."/>
        </authorList>
    </citation>
    <scope>NUCLEOTIDE SEQUENCE [LARGE SCALE GENOMIC DNA]</scope>
    <source>
        <strain evidence="3">cv. Finnish</strain>
    </source>
</reference>
<dbReference type="AlphaFoldDB" id="A0A0K9NXM4"/>
<accession>A0A0K9NXM4</accession>
<comment type="caution">
    <text evidence="2">The sequence shown here is derived from an EMBL/GenBank/DDBJ whole genome shotgun (WGS) entry which is preliminary data.</text>
</comment>
<keyword evidence="3" id="KW-1185">Reference proteome</keyword>
<sequence>MGGDEEVFRSMNPPRPIKGSRSQPTEMKELLISPGFRTAVELAGWDEESLLAGLIVEDTPERSISKRKKRRIFLSKTPPTDSKR</sequence>
<dbReference type="Proteomes" id="UP000036987">
    <property type="component" value="Unassembled WGS sequence"/>
</dbReference>
<name>A0A0K9NXM4_ZOSMR</name>
<proteinExistence type="predicted"/>
<dbReference type="EMBL" id="LFYR01001565">
    <property type="protein sequence ID" value="KMZ60797.1"/>
    <property type="molecule type" value="Genomic_DNA"/>
</dbReference>
<evidence type="ECO:0000313" key="2">
    <source>
        <dbReference type="EMBL" id="KMZ60797.1"/>
    </source>
</evidence>
<protein>
    <submittedName>
        <fullName evidence="2">Uncharacterized protein</fullName>
    </submittedName>
</protein>
<dbReference type="STRING" id="29655.A0A0K9NXM4"/>
<evidence type="ECO:0000313" key="3">
    <source>
        <dbReference type="Proteomes" id="UP000036987"/>
    </source>
</evidence>
<evidence type="ECO:0000256" key="1">
    <source>
        <dbReference type="SAM" id="MobiDB-lite"/>
    </source>
</evidence>